<keyword evidence="4" id="KW-1185">Reference proteome</keyword>
<dbReference type="PROSITE" id="PS51318">
    <property type="entry name" value="TAT"/>
    <property type="match status" value="1"/>
</dbReference>
<evidence type="ECO:0008006" key="5">
    <source>
        <dbReference type="Google" id="ProtNLM"/>
    </source>
</evidence>
<dbReference type="EMBL" id="BAAARK010000015">
    <property type="protein sequence ID" value="GAA2670764.1"/>
    <property type="molecule type" value="Genomic_DNA"/>
</dbReference>
<reference evidence="4" key="1">
    <citation type="journal article" date="2019" name="Int. J. Syst. Evol. Microbiol.">
        <title>The Global Catalogue of Microorganisms (GCM) 10K type strain sequencing project: providing services to taxonomists for standard genome sequencing and annotation.</title>
        <authorList>
            <consortium name="The Broad Institute Genomics Platform"/>
            <consortium name="The Broad Institute Genome Sequencing Center for Infectious Disease"/>
            <person name="Wu L."/>
            <person name="Ma J."/>
        </authorList>
    </citation>
    <scope>NUCLEOTIDE SEQUENCE [LARGE SCALE GENOMIC DNA]</scope>
    <source>
        <strain evidence="4">JCM 16374</strain>
    </source>
</reference>
<dbReference type="RefSeq" id="WP_344579047.1">
    <property type="nucleotide sequence ID" value="NZ_BAAARK010000015.1"/>
</dbReference>
<comment type="caution">
    <text evidence="3">The sequence shown here is derived from an EMBL/GenBank/DDBJ whole genome shotgun (WGS) entry which is preliminary data.</text>
</comment>
<keyword evidence="2" id="KW-0732">Signal</keyword>
<evidence type="ECO:0000313" key="3">
    <source>
        <dbReference type="EMBL" id="GAA2670764.1"/>
    </source>
</evidence>
<feature type="region of interest" description="Disordered" evidence="1">
    <location>
        <begin position="43"/>
        <end position="63"/>
    </location>
</feature>
<evidence type="ECO:0000313" key="4">
    <source>
        <dbReference type="Proteomes" id="UP001500994"/>
    </source>
</evidence>
<evidence type="ECO:0000256" key="2">
    <source>
        <dbReference type="SAM" id="SignalP"/>
    </source>
</evidence>
<gene>
    <name evidence="3" type="ORF">GCM10009864_46120</name>
</gene>
<dbReference type="Proteomes" id="UP001500994">
    <property type="component" value="Unassembled WGS sequence"/>
</dbReference>
<accession>A0ABP6ENH4</accession>
<organism evidence="3 4">
    <name type="scientific">Streptomyces lunalinharesii</name>
    <dbReference type="NCBI Taxonomy" id="333384"/>
    <lineage>
        <taxon>Bacteria</taxon>
        <taxon>Bacillati</taxon>
        <taxon>Actinomycetota</taxon>
        <taxon>Actinomycetes</taxon>
        <taxon>Kitasatosporales</taxon>
        <taxon>Streptomycetaceae</taxon>
        <taxon>Streptomyces</taxon>
    </lineage>
</organism>
<feature type="region of interest" description="Disordered" evidence="1">
    <location>
        <begin position="78"/>
        <end position="103"/>
    </location>
</feature>
<feature type="compositionally biased region" description="Polar residues" evidence="1">
    <location>
        <begin position="43"/>
        <end position="54"/>
    </location>
</feature>
<feature type="chain" id="PRO_5045943237" description="Chaplin domain-containing protein" evidence="2">
    <location>
        <begin position="25"/>
        <end position="103"/>
    </location>
</feature>
<feature type="signal peptide" evidence="2">
    <location>
        <begin position="1"/>
        <end position="24"/>
    </location>
</feature>
<proteinExistence type="predicted"/>
<name>A0ABP6ENH4_9ACTN</name>
<evidence type="ECO:0000256" key="1">
    <source>
        <dbReference type="SAM" id="MobiDB-lite"/>
    </source>
</evidence>
<dbReference type="InterPro" id="IPR006311">
    <property type="entry name" value="TAT_signal"/>
</dbReference>
<protein>
    <recommendedName>
        <fullName evidence="5">Chaplin domain-containing protein</fullName>
    </recommendedName>
</protein>
<sequence>MTTRRTLTALGVTAAVLGAGLATAAPASAGGILVFLSPSMDNSCTNHGTATQSKGKTKHASGTAGGLLAELPVASPLNHCGGADLPDQLGSSTAEESTDGSGR</sequence>